<comment type="similarity">
    <text evidence="1 8">Belongs to the WD repeat EIF2A family.</text>
</comment>
<protein>
    <recommendedName>
        <fullName evidence="2 8">Eukaryotic translation initiation factor 2A</fullName>
        <shortName evidence="8">eIF-2A</shortName>
    </recommendedName>
</protein>
<evidence type="ECO:0000313" key="12">
    <source>
        <dbReference type="Proteomes" id="UP001202479"/>
    </source>
</evidence>
<dbReference type="PANTHER" id="PTHR13227:SF0">
    <property type="entry name" value="EUKARYOTIC TRANSLATION INITIATION FACTOR 2A"/>
    <property type="match status" value="1"/>
</dbReference>
<dbReference type="GO" id="GO:0003729">
    <property type="term" value="F:mRNA binding"/>
    <property type="evidence" value="ECO:0007669"/>
    <property type="project" value="TreeGrafter"/>
</dbReference>
<evidence type="ECO:0000256" key="9">
    <source>
        <dbReference type="SAM" id="MobiDB-lite"/>
    </source>
</evidence>
<feature type="region of interest" description="Disordered" evidence="9">
    <location>
        <begin position="456"/>
        <end position="561"/>
    </location>
</feature>
<dbReference type="GO" id="GO:0000049">
    <property type="term" value="F:tRNA binding"/>
    <property type="evidence" value="ECO:0007669"/>
    <property type="project" value="UniProtKB-UniRule"/>
</dbReference>
<dbReference type="RefSeq" id="XP_049180695.1">
    <property type="nucleotide sequence ID" value="XM_049323490.1"/>
</dbReference>
<dbReference type="PIRSF" id="PIRSF017222">
    <property type="entry name" value="eIF2A"/>
    <property type="match status" value="1"/>
</dbReference>
<evidence type="ECO:0000259" key="10">
    <source>
        <dbReference type="Pfam" id="PF08662"/>
    </source>
</evidence>
<feature type="compositionally biased region" description="Polar residues" evidence="9">
    <location>
        <begin position="471"/>
        <end position="481"/>
    </location>
</feature>
<keyword evidence="12" id="KW-1185">Reference proteome</keyword>
<dbReference type="PANTHER" id="PTHR13227">
    <property type="entry name" value="EUKARYOTIC TRANSLATION INITIATION FACTOR 2A"/>
    <property type="match status" value="1"/>
</dbReference>
<evidence type="ECO:0000313" key="11">
    <source>
        <dbReference type="EMBL" id="KAI3404950.2"/>
    </source>
</evidence>
<keyword evidence="5" id="KW-0677">Repeat</keyword>
<proteinExistence type="inferred from homology"/>
<evidence type="ECO:0000256" key="1">
    <source>
        <dbReference type="ARBA" id="ARBA00009573"/>
    </source>
</evidence>
<feature type="compositionally biased region" description="Basic residues" evidence="9">
    <location>
        <begin position="529"/>
        <end position="538"/>
    </location>
</feature>
<dbReference type="SUPFAM" id="SSF82171">
    <property type="entry name" value="DPP6 N-terminal domain-like"/>
    <property type="match status" value="1"/>
</dbReference>
<evidence type="ECO:0000256" key="4">
    <source>
        <dbReference type="ARBA" id="ARBA00022574"/>
    </source>
</evidence>
<dbReference type="InterPro" id="IPR011387">
    <property type="entry name" value="TIF2A"/>
</dbReference>
<keyword evidence="7 8" id="KW-0648">Protein biosynthesis</keyword>
<reference evidence="11" key="1">
    <citation type="journal article" date="2022" name="DNA Res.">
        <title>Genome analysis of five recently described species of the CUG-Ser clade uncovers Candida theae as a new hybrid lineage with pathogenic potential in the Candida parapsilosis species complex.</title>
        <authorList>
            <person name="Mixao V."/>
            <person name="Del Olmo V."/>
            <person name="Hegedusova E."/>
            <person name="Saus E."/>
            <person name="Pryszcz L."/>
            <person name="Cillingova A."/>
            <person name="Nosek J."/>
            <person name="Gabaldon T."/>
        </authorList>
    </citation>
    <scope>NUCLEOTIDE SEQUENCE</scope>
    <source>
        <strain evidence="11">CBS 10844</strain>
    </source>
</reference>
<dbReference type="InterPro" id="IPR013979">
    <property type="entry name" value="TIF_beta_prop-like"/>
</dbReference>
<evidence type="ECO:0000256" key="5">
    <source>
        <dbReference type="ARBA" id="ARBA00022737"/>
    </source>
</evidence>
<name>A0AAI9SYA2_9ASCO</name>
<keyword evidence="4" id="KW-0853">WD repeat</keyword>
<accession>A0AAI9SYA2</accession>
<dbReference type="Pfam" id="PF08662">
    <property type="entry name" value="eIF2A"/>
    <property type="match status" value="1"/>
</dbReference>
<keyword evidence="3 8" id="KW-0396">Initiation factor</keyword>
<dbReference type="GO" id="GO:0006417">
    <property type="term" value="P:regulation of translation"/>
    <property type="evidence" value="ECO:0007669"/>
    <property type="project" value="UniProtKB-KW"/>
</dbReference>
<dbReference type="AlphaFoldDB" id="A0AAI9SYA2"/>
<evidence type="ECO:0000256" key="3">
    <source>
        <dbReference type="ARBA" id="ARBA00022540"/>
    </source>
</evidence>
<dbReference type="EMBL" id="JAHUZD010000072">
    <property type="protein sequence ID" value="KAI3404950.2"/>
    <property type="molecule type" value="Genomic_DNA"/>
</dbReference>
<evidence type="ECO:0000256" key="8">
    <source>
        <dbReference type="PIRNR" id="PIRNR017222"/>
    </source>
</evidence>
<dbReference type="GO" id="GO:0043022">
    <property type="term" value="F:ribosome binding"/>
    <property type="evidence" value="ECO:0007669"/>
    <property type="project" value="UniProtKB-UniRule"/>
</dbReference>
<dbReference type="GO" id="GO:0003743">
    <property type="term" value="F:translation initiation factor activity"/>
    <property type="evidence" value="ECO:0007669"/>
    <property type="project" value="UniProtKB-UniRule"/>
</dbReference>
<dbReference type="GO" id="GO:0022627">
    <property type="term" value="C:cytosolic small ribosomal subunit"/>
    <property type="evidence" value="ECO:0007669"/>
    <property type="project" value="TreeGrafter"/>
</dbReference>
<gene>
    <name evidence="11" type="ORF">KGF56_002279</name>
</gene>
<evidence type="ECO:0000256" key="6">
    <source>
        <dbReference type="ARBA" id="ARBA00022845"/>
    </source>
</evidence>
<evidence type="ECO:0000256" key="7">
    <source>
        <dbReference type="ARBA" id="ARBA00022917"/>
    </source>
</evidence>
<dbReference type="GeneID" id="73379896"/>
<comment type="function">
    <text evidence="8">Functions in the early steps of protein synthesis of a small number of specific mRNAs. Acts by directing the binding of methionyl-tRNAi to 40S ribosomal subunits. In contrast to the eIF-2 complex, it binds methionyl-tRNAi to 40S subunits in a codon-dependent manner, whereas the eIF-2 complex binds methionyl-tRNAi to 40S subunits in a GTP-dependent manner.</text>
</comment>
<dbReference type="Gene3D" id="2.130.10.10">
    <property type="entry name" value="YVTN repeat-like/Quinoprotein amine dehydrogenase"/>
    <property type="match status" value="1"/>
</dbReference>
<comment type="caution">
    <text evidence="11">The sequence shown here is derived from an EMBL/GenBank/DDBJ whole genome shotgun (WGS) entry which is preliminary data.</text>
</comment>
<dbReference type="InterPro" id="IPR015943">
    <property type="entry name" value="WD40/YVTN_repeat-like_dom_sf"/>
</dbReference>
<dbReference type="FunFam" id="2.130.10.10:FF:000596">
    <property type="entry name" value="Eukaryotic translation initiation factor 2A"/>
    <property type="match status" value="1"/>
</dbReference>
<keyword evidence="6 8" id="KW-0810">Translation regulation</keyword>
<dbReference type="Proteomes" id="UP001202479">
    <property type="component" value="Unassembled WGS sequence"/>
</dbReference>
<evidence type="ECO:0000256" key="2">
    <source>
        <dbReference type="ARBA" id="ARBA00013819"/>
    </source>
</evidence>
<organism evidence="11 12">
    <name type="scientific">Candida oxycetoniae</name>
    <dbReference type="NCBI Taxonomy" id="497107"/>
    <lineage>
        <taxon>Eukaryota</taxon>
        <taxon>Fungi</taxon>
        <taxon>Dikarya</taxon>
        <taxon>Ascomycota</taxon>
        <taxon>Saccharomycotina</taxon>
        <taxon>Pichiomycetes</taxon>
        <taxon>Debaryomycetaceae</taxon>
        <taxon>Candida/Lodderomyces clade</taxon>
        <taxon>Candida</taxon>
    </lineage>
</organism>
<feature type="domain" description="Translation initiation factor beta propellor-like" evidence="10">
    <location>
        <begin position="221"/>
        <end position="414"/>
    </location>
</feature>
<sequence>MSKSTEFYCRLPKSVEIFQDFQDITISPKASAECRAALYSKNGRFFAYTQPNEVVILDTLAQAQLYHRIEMPEVFDICFSPKGSFLCLWCKPVQLNKENGTWNNNLKIFNVLTKSIIAEWSVKHQNGWKPQFTSEETLFSRGVNNREIQFFEIDSQSSTVINMNQPNHKYRLDDSKSTFQNFQISPGKNPSLAVFIPEKSSNPANVSIYNIPNFNSPICFKNFFKAERCQLKWNSLGTALLALASTDHDTTNQSYYGETNLYLLGIAGSYDSRIDLQREGPIHDITWSPTAREFAVSYGYMPSETTFFDARGNAIHSLPIAPRNTILYSPHAKFVLVAGFGNLQGTVDVYDRQNKFSKVVTFEASNTSVCEWSPCGRFILTATTSPRLRVDNGLKVWHASGKLIYLKEFQELYSIGWKPQDLSLFPALRVLEPAPEAHESTLEYTAKRDAMANAAATKPAGAYRPPHARGSGNSSAQSTSLHQRELENSIRGVTPSPPPGFTKNGGTTPRHRVVPGAAPVVEKESKAAAKNRKKREAKKGKEQQSPSPAPNTPGNAGIGSNAAAAATAATAAGKSEETSGVVYGGVASLEEKKIRSLLKKLRAIEQLKMKQASGESLEDTQVIKISKEDEIRNELQTLGWNE</sequence>